<dbReference type="Gene3D" id="3.40.50.150">
    <property type="entry name" value="Vaccinia Virus protein VP39"/>
    <property type="match status" value="1"/>
</dbReference>
<dbReference type="GO" id="GO:0008168">
    <property type="term" value="F:methyltransferase activity"/>
    <property type="evidence" value="ECO:0007669"/>
    <property type="project" value="UniProtKB-KW"/>
</dbReference>
<accession>A0A1W1CVL5</accession>
<dbReference type="GO" id="GO:0032259">
    <property type="term" value="P:methylation"/>
    <property type="evidence" value="ECO:0007669"/>
    <property type="project" value="UniProtKB-KW"/>
</dbReference>
<protein>
    <submittedName>
        <fullName evidence="1">Methyltransferase-related protein</fullName>
    </submittedName>
</protein>
<proteinExistence type="predicted"/>
<sequence length="209" mass="24934">MIIKCPLCATESQFFYEDTQQYYKCPKCHGIFVSERQLPDAKSEKERYELHDDNTEDRGYREFVSPITKNIQKDFRQQAKGLDFGAGTSQIITKVMQEAGYDIVSYDPYFHNYPELLKQKYDYIASCEVIEHFYHPQKEFHLLRSMLKEGGKLYLMTDIYDEKIDFASWYYKNDPTHVFLYTKETFQYIAKNFGFEVEMIEKRLVVLKG</sequence>
<dbReference type="EMBL" id="FPHK01000135">
    <property type="protein sequence ID" value="SFV69773.1"/>
    <property type="molecule type" value="Genomic_DNA"/>
</dbReference>
<dbReference type="InterPro" id="IPR029063">
    <property type="entry name" value="SAM-dependent_MTases_sf"/>
</dbReference>
<keyword evidence="1" id="KW-0489">Methyltransferase</keyword>
<dbReference type="AlphaFoldDB" id="A0A1W1CVL5"/>
<dbReference type="Pfam" id="PF13489">
    <property type="entry name" value="Methyltransf_23"/>
    <property type="match status" value="1"/>
</dbReference>
<dbReference type="SUPFAM" id="SSF53335">
    <property type="entry name" value="S-adenosyl-L-methionine-dependent methyltransferases"/>
    <property type="match status" value="1"/>
</dbReference>
<reference evidence="1" key="1">
    <citation type="submission" date="2016-10" db="EMBL/GenBank/DDBJ databases">
        <authorList>
            <person name="de Groot N.N."/>
        </authorList>
    </citation>
    <scope>NUCLEOTIDE SEQUENCE</scope>
</reference>
<name>A0A1W1CVL5_9ZZZZ</name>
<gene>
    <name evidence="1" type="ORF">MNB_SM-6-203</name>
</gene>
<evidence type="ECO:0000313" key="1">
    <source>
        <dbReference type="EMBL" id="SFV69773.1"/>
    </source>
</evidence>
<organism evidence="1">
    <name type="scientific">hydrothermal vent metagenome</name>
    <dbReference type="NCBI Taxonomy" id="652676"/>
    <lineage>
        <taxon>unclassified sequences</taxon>
        <taxon>metagenomes</taxon>
        <taxon>ecological metagenomes</taxon>
    </lineage>
</organism>
<keyword evidence="1" id="KW-0808">Transferase</keyword>